<organism evidence="1">
    <name type="scientific">bioreactor metagenome</name>
    <dbReference type="NCBI Taxonomy" id="1076179"/>
    <lineage>
        <taxon>unclassified sequences</taxon>
        <taxon>metagenomes</taxon>
        <taxon>ecological metagenomes</taxon>
    </lineage>
</organism>
<name>A0A645EJF7_9ZZZZ</name>
<proteinExistence type="predicted"/>
<sequence>MRLQPTRQPLGGALEFVGIKMHRPAGNDAAVKPFTTMAQHVETIGDMHEMPSGISRIHITGAGRAHHHNKPLTLQMVGGIKDFGRTAGFLSEREKIGLKTAAGSRRHLLNGTKLAAFFIPDPDSVGAPENFITPIEKGDFARQQLQRFRMNQRHIGPDGTAQSMPGRNSTHGFNVMRQQRRLAVLLREIAAAGTFPAQIPCLIAPQMNQAGIGKKLFVFADQTIHENFKFRFQGTEQCPLARIIDQRVAMTVAKKVFGVGQGLQQRDIAHPPITAVGENFGEFPFVQRFRRGNFRD</sequence>
<gene>
    <name evidence="1" type="ORF">SDC9_149361</name>
</gene>
<evidence type="ECO:0000313" key="1">
    <source>
        <dbReference type="EMBL" id="MPN02148.1"/>
    </source>
</evidence>
<comment type="caution">
    <text evidence="1">The sequence shown here is derived from an EMBL/GenBank/DDBJ whole genome shotgun (WGS) entry which is preliminary data.</text>
</comment>
<dbReference type="EMBL" id="VSSQ01048107">
    <property type="protein sequence ID" value="MPN02148.1"/>
    <property type="molecule type" value="Genomic_DNA"/>
</dbReference>
<dbReference type="AlphaFoldDB" id="A0A645EJF7"/>
<reference evidence="1" key="1">
    <citation type="submission" date="2019-08" db="EMBL/GenBank/DDBJ databases">
        <authorList>
            <person name="Kucharzyk K."/>
            <person name="Murdoch R.W."/>
            <person name="Higgins S."/>
            <person name="Loffler F."/>
        </authorList>
    </citation>
    <scope>NUCLEOTIDE SEQUENCE</scope>
</reference>
<protein>
    <submittedName>
        <fullName evidence="1">Uncharacterized protein</fullName>
    </submittedName>
</protein>
<accession>A0A645EJF7</accession>